<evidence type="ECO:0000256" key="1">
    <source>
        <dbReference type="SAM" id="Phobius"/>
    </source>
</evidence>
<gene>
    <name evidence="2" type="ORF">ACFS5P_02725</name>
</gene>
<feature type="transmembrane region" description="Helical" evidence="1">
    <location>
        <begin position="30"/>
        <end position="48"/>
    </location>
</feature>
<reference evidence="3" key="1">
    <citation type="journal article" date="2019" name="Int. J. Syst. Evol. Microbiol.">
        <title>The Global Catalogue of Microorganisms (GCM) 10K type strain sequencing project: providing services to taxonomists for standard genome sequencing and annotation.</title>
        <authorList>
            <consortium name="The Broad Institute Genomics Platform"/>
            <consortium name="The Broad Institute Genome Sequencing Center for Infectious Disease"/>
            <person name="Wu L."/>
            <person name="Ma J."/>
        </authorList>
    </citation>
    <scope>NUCLEOTIDE SEQUENCE [LARGE SCALE GENOMIC DNA]</scope>
    <source>
        <strain evidence="3">KCTC 13528</strain>
    </source>
</reference>
<evidence type="ECO:0000313" key="2">
    <source>
        <dbReference type="EMBL" id="MFD2910782.1"/>
    </source>
</evidence>
<name>A0ABW5ZDV3_9BACL</name>
<accession>A0ABW5ZDV3</accession>
<evidence type="ECO:0000313" key="3">
    <source>
        <dbReference type="Proteomes" id="UP001597561"/>
    </source>
</evidence>
<organism evidence="2 3">
    <name type="scientific">Jeotgalibacillus terrae</name>
    <dbReference type="NCBI Taxonomy" id="587735"/>
    <lineage>
        <taxon>Bacteria</taxon>
        <taxon>Bacillati</taxon>
        <taxon>Bacillota</taxon>
        <taxon>Bacilli</taxon>
        <taxon>Bacillales</taxon>
        <taxon>Caryophanaceae</taxon>
        <taxon>Jeotgalibacillus</taxon>
    </lineage>
</organism>
<keyword evidence="3" id="KW-1185">Reference proteome</keyword>
<proteinExistence type="predicted"/>
<dbReference type="EMBL" id="JBHUPG010000003">
    <property type="protein sequence ID" value="MFD2910782.1"/>
    <property type="molecule type" value="Genomic_DNA"/>
</dbReference>
<dbReference type="Proteomes" id="UP001597561">
    <property type="component" value="Unassembled WGS sequence"/>
</dbReference>
<dbReference type="RefSeq" id="WP_204729182.1">
    <property type="nucleotide sequence ID" value="NZ_JAFBDK010000007.1"/>
</dbReference>
<feature type="transmembrane region" description="Helical" evidence="1">
    <location>
        <begin position="7"/>
        <end position="24"/>
    </location>
</feature>
<keyword evidence="1" id="KW-1133">Transmembrane helix</keyword>
<protein>
    <recommendedName>
        <fullName evidence="4">DUF3137 domain-containing protein</fullName>
    </recommendedName>
</protein>
<keyword evidence="1" id="KW-0472">Membrane</keyword>
<comment type="caution">
    <text evidence="2">The sequence shown here is derived from an EMBL/GenBank/DDBJ whole genome shotgun (WGS) entry which is preliminary data.</text>
</comment>
<keyword evidence="1" id="KW-0812">Transmembrane</keyword>
<evidence type="ECO:0008006" key="4">
    <source>
        <dbReference type="Google" id="ProtNLM"/>
    </source>
</evidence>
<sequence length="261" mass="29703">MKKEHIALIAGIVFVVGTGAAMIYLESQWLNVMVYPIMAIGMGPYFYIRSKEKEARWLSEAAELEGRSLLDEKEWIFEFTGSSYAALTIVNKDGEYTGNYKIVNLPLWKRAISIFFPGMDAYYAFTGGIFTSHNEPAVAFQKRKEDGRNVLEIRNHKGETAGFYKEEKKLTRTNGSIYTADGELLCDVKSKSKMGDFNLRTVDDRFFASYMHGYFDYAMKPQFQKSSGQDLVKVGEELSDNEKTLAAAVVCYWMSYLQRGN</sequence>